<dbReference type="EMBL" id="WIWS01000143">
    <property type="protein sequence ID" value="KAF3202667.1"/>
    <property type="molecule type" value="Genomic_DNA"/>
</dbReference>
<feature type="compositionally biased region" description="Low complexity" evidence="2">
    <location>
        <begin position="202"/>
        <end position="213"/>
    </location>
</feature>
<comment type="caution">
    <text evidence="8">The sequence shown here is derived from an EMBL/GenBank/DDBJ whole genome shotgun (WGS) entry which is preliminary data.</text>
</comment>
<evidence type="ECO:0000256" key="1">
    <source>
        <dbReference type="ARBA" id="ARBA00022729"/>
    </source>
</evidence>
<dbReference type="Proteomes" id="UP000483672">
    <property type="component" value="Unassembled WGS sequence"/>
</dbReference>
<evidence type="ECO:0000313" key="7">
    <source>
        <dbReference type="EMBL" id="KAF3212321.1"/>
    </source>
</evidence>
<evidence type="ECO:0000313" key="11">
    <source>
        <dbReference type="Proteomes" id="UP000483672"/>
    </source>
</evidence>
<evidence type="ECO:0000256" key="2">
    <source>
        <dbReference type="SAM" id="MobiDB-lite"/>
    </source>
</evidence>
<organism evidence="8 11">
    <name type="scientific">Orbilia oligospora</name>
    <name type="common">Nematode-trapping fungus</name>
    <name type="synonym">Arthrobotrys oligospora</name>
    <dbReference type="NCBI Taxonomy" id="2813651"/>
    <lineage>
        <taxon>Eukaryota</taxon>
        <taxon>Fungi</taxon>
        <taxon>Dikarya</taxon>
        <taxon>Ascomycota</taxon>
        <taxon>Pezizomycotina</taxon>
        <taxon>Orbiliomycetes</taxon>
        <taxon>Orbiliales</taxon>
        <taxon>Orbiliaceae</taxon>
        <taxon>Orbilia</taxon>
    </lineage>
</organism>
<dbReference type="EMBL" id="JAABOE010000018">
    <property type="protein sequence ID" value="KAF3186082.1"/>
    <property type="molecule type" value="Genomic_DNA"/>
</dbReference>
<reference evidence="9 10" key="1">
    <citation type="submission" date="2019-06" db="EMBL/GenBank/DDBJ databases">
        <authorList>
            <person name="Palmer J.M."/>
        </authorList>
    </citation>
    <scope>NUCLEOTIDE SEQUENCE [LARGE SCALE GENOMIC DNA]</scope>
    <source>
        <strain evidence="6 9">TWF106</strain>
        <strain evidence="8 11">TWF191</strain>
        <strain evidence="7">TWF679</strain>
        <strain evidence="5 10">TWF788</strain>
    </source>
</reference>
<dbReference type="EMBL" id="WIWT01000030">
    <property type="protein sequence ID" value="KAF3212321.1"/>
    <property type="molecule type" value="Genomic_DNA"/>
</dbReference>
<sequence>MQLKNLFTLLLSALPLTLAAELGNNAITAPIAGDVITAGEPYTITWTNPKGTSVTLTLVDGPAGQVSPVQEIISNTPNTGSYTWNVPDSIPASEEYAIRITYNNIPKDYNYSDRFNFENENVVSSAAVSSSAQTSTAATSTRTESASSASTTEAETSAATTESEASSTAESTESEATTSAASSETGSVTSRATETTEATIGSSSTVSRATRTSPAVETNMAPVDQPSSASRSISGRSMIAAVAGTIIGGAFILL</sequence>
<dbReference type="InterPro" id="IPR052982">
    <property type="entry name" value="SRP1/TIP1-like"/>
</dbReference>
<keyword evidence="1 3" id="KW-0732">Signal</keyword>
<dbReference type="EMBL" id="WIPF01000082">
    <property type="protein sequence ID" value="KAF3212487.1"/>
    <property type="molecule type" value="Genomic_DNA"/>
</dbReference>
<evidence type="ECO:0000313" key="5">
    <source>
        <dbReference type="EMBL" id="KAF3186082.1"/>
    </source>
</evidence>
<dbReference type="Proteomes" id="UP000472727">
    <property type="component" value="Unassembled WGS sequence"/>
</dbReference>
<feature type="chain" id="PRO_5041132418" description="Yeast cell wall synthesis Kre9/Knh1-like N-terminal domain-containing protein" evidence="3">
    <location>
        <begin position="20"/>
        <end position="254"/>
    </location>
</feature>
<evidence type="ECO:0000256" key="3">
    <source>
        <dbReference type="SAM" id="SignalP"/>
    </source>
</evidence>
<feature type="signal peptide" evidence="3">
    <location>
        <begin position="1"/>
        <end position="19"/>
    </location>
</feature>
<evidence type="ECO:0000313" key="8">
    <source>
        <dbReference type="EMBL" id="KAF3212487.1"/>
    </source>
</evidence>
<accession>A0A6G1MKI0</accession>
<dbReference type="Pfam" id="PF10342">
    <property type="entry name" value="Kre9_KNH"/>
    <property type="match status" value="1"/>
</dbReference>
<feature type="compositionally biased region" description="Low complexity" evidence="2">
    <location>
        <begin position="127"/>
        <end position="190"/>
    </location>
</feature>
<feature type="compositionally biased region" description="Polar residues" evidence="2">
    <location>
        <begin position="191"/>
        <end position="201"/>
    </location>
</feature>
<evidence type="ECO:0000313" key="6">
    <source>
        <dbReference type="EMBL" id="KAF3202667.1"/>
    </source>
</evidence>
<dbReference type="AlphaFoldDB" id="A0A6G1MKI0"/>
<feature type="region of interest" description="Disordered" evidence="2">
    <location>
        <begin position="127"/>
        <end position="233"/>
    </location>
</feature>
<dbReference type="InterPro" id="IPR018466">
    <property type="entry name" value="Kre9/Knh1-like_N"/>
</dbReference>
<protein>
    <recommendedName>
        <fullName evidence="4">Yeast cell wall synthesis Kre9/Knh1-like N-terminal domain-containing protein</fullName>
    </recommendedName>
</protein>
<gene>
    <name evidence="6" type="ORF">TWF106_002318</name>
    <name evidence="8" type="ORF">TWF191_010486</name>
    <name evidence="7" type="ORF">TWF679_006092</name>
    <name evidence="5" type="ORF">TWF788_003550</name>
</gene>
<dbReference type="Proteomes" id="UP000614610">
    <property type="component" value="Unassembled WGS sequence"/>
</dbReference>
<name>A0A6G1MKI0_ORBOL</name>
<dbReference type="PANTHER" id="PTHR40633:SF1">
    <property type="entry name" value="GPI ANCHORED SERINE-THREONINE RICH PROTEIN (AFU_ORTHOLOGUE AFUA_1G03630)"/>
    <property type="match status" value="1"/>
</dbReference>
<evidence type="ECO:0000259" key="4">
    <source>
        <dbReference type="Pfam" id="PF10342"/>
    </source>
</evidence>
<dbReference type="PANTHER" id="PTHR40633">
    <property type="entry name" value="MATRIX PROTEIN, PUTATIVE (AFU_ORTHOLOGUE AFUA_8G05410)-RELATED"/>
    <property type="match status" value="1"/>
</dbReference>
<feature type="domain" description="Yeast cell wall synthesis Kre9/Knh1-like N-terminal" evidence="4">
    <location>
        <begin position="30"/>
        <end position="116"/>
    </location>
</feature>
<proteinExistence type="predicted"/>
<evidence type="ECO:0000313" key="10">
    <source>
        <dbReference type="Proteomes" id="UP000479691"/>
    </source>
</evidence>
<evidence type="ECO:0000313" key="9">
    <source>
        <dbReference type="Proteomes" id="UP000472727"/>
    </source>
</evidence>
<dbReference type="OrthoDB" id="2260257at2759"/>
<dbReference type="Proteomes" id="UP000479691">
    <property type="component" value="Unassembled WGS sequence"/>
</dbReference>